<accession>A0A812YHX8</accession>
<comment type="caution">
    <text evidence="1">The sequence shown here is derived from an EMBL/GenBank/DDBJ whole genome shotgun (WGS) entry which is preliminary data.</text>
</comment>
<reference evidence="1" key="1">
    <citation type="submission" date="2021-02" db="EMBL/GenBank/DDBJ databases">
        <authorList>
            <person name="Dougan E. K."/>
            <person name="Rhodes N."/>
            <person name="Thang M."/>
            <person name="Chan C."/>
        </authorList>
    </citation>
    <scope>NUCLEOTIDE SEQUENCE</scope>
</reference>
<feature type="non-terminal residue" evidence="1">
    <location>
        <position position="73"/>
    </location>
</feature>
<proteinExistence type="predicted"/>
<dbReference type="OrthoDB" id="443974at2759"/>
<sequence>VPPDQSLAQSWGLAVQAAYIRMVNDCGFCLEKMMARRNMFLDRLEDSKKENKEHALQMAVLMQTTTNSRELLD</sequence>
<dbReference type="EMBL" id="CAJNIZ010048137">
    <property type="protein sequence ID" value="CAE7783164.1"/>
    <property type="molecule type" value="Genomic_DNA"/>
</dbReference>
<protein>
    <submittedName>
        <fullName evidence="1">Uncharacterized protein</fullName>
    </submittedName>
</protein>
<keyword evidence="2" id="KW-1185">Reference proteome</keyword>
<feature type="non-terminal residue" evidence="1">
    <location>
        <position position="1"/>
    </location>
</feature>
<evidence type="ECO:0000313" key="2">
    <source>
        <dbReference type="Proteomes" id="UP000649617"/>
    </source>
</evidence>
<organism evidence="1 2">
    <name type="scientific">Symbiodinium pilosum</name>
    <name type="common">Dinoflagellate</name>
    <dbReference type="NCBI Taxonomy" id="2952"/>
    <lineage>
        <taxon>Eukaryota</taxon>
        <taxon>Sar</taxon>
        <taxon>Alveolata</taxon>
        <taxon>Dinophyceae</taxon>
        <taxon>Suessiales</taxon>
        <taxon>Symbiodiniaceae</taxon>
        <taxon>Symbiodinium</taxon>
    </lineage>
</organism>
<dbReference type="AlphaFoldDB" id="A0A812YHX8"/>
<name>A0A812YHX8_SYMPI</name>
<gene>
    <name evidence="1" type="ORF">SPIL2461_LOCUS23311</name>
</gene>
<evidence type="ECO:0000313" key="1">
    <source>
        <dbReference type="EMBL" id="CAE7783164.1"/>
    </source>
</evidence>
<dbReference type="Proteomes" id="UP000649617">
    <property type="component" value="Unassembled WGS sequence"/>
</dbReference>